<evidence type="ECO:0000259" key="2">
    <source>
        <dbReference type="Pfam" id="PF00144"/>
    </source>
</evidence>
<evidence type="ECO:0000313" key="3">
    <source>
        <dbReference type="EMBL" id="TGY89575.1"/>
    </source>
</evidence>
<dbReference type="SUPFAM" id="SSF56601">
    <property type="entry name" value="beta-lactamase/transpeptidase-like"/>
    <property type="match status" value="1"/>
</dbReference>
<dbReference type="RefSeq" id="WP_135994074.1">
    <property type="nucleotide sequence ID" value="NZ_CP071057.1"/>
</dbReference>
<feature type="domain" description="Beta-lactamase-related" evidence="2">
    <location>
        <begin position="45"/>
        <end position="358"/>
    </location>
</feature>
<evidence type="ECO:0000313" key="4">
    <source>
        <dbReference type="Proteomes" id="UP000308054"/>
    </source>
</evidence>
<dbReference type="InterPro" id="IPR050491">
    <property type="entry name" value="AmpC-like"/>
</dbReference>
<proteinExistence type="predicted"/>
<dbReference type="GO" id="GO:0016787">
    <property type="term" value="F:hydrolase activity"/>
    <property type="evidence" value="ECO:0007669"/>
    <property type="project" value="UniProtKB-KW"/>
</dbReference>
<dbReference type="OrthoDB" id="7631522at2"/>
<keyword evidence="1" id="KW-0732">Signal</keyword>
<protein>
    <submittedName>
        <fullName evidence="3">Serine hydrolase</fullName>
    </submittedName>
</protein>
<feature type="chain" id="PRO_5020511859" evidence="1">
    <location>
        <begin position="23"/>
        <end position="557"/>
    </location>
</feature>
<keyword evidence="3" id="KW-0378">Hydrolase</keyword>
<feature type="signal peptide" evidence="1">
    <location>
        <begin position="1"/>
        <end position="22"/>
    </location>
</feature>
<dbReference type="InterPro" id="IPR001466">
    <property type="entry name" value="Beta-lactam-related"/>
</dbReference>
<dbReference type="PANTHER" id="PTHR46825">
    <property type="entry name" value="D-ALANYL-D-ALANINE-CARBOXYPEPTIDASE/ENDOPEPTIDASE AMPH"/>
    <property type="match status" value="1"/>
</dbReference>
<dbReference type="EMBL" id="SRXW01000001">
    <property type="protein sequence ID" value="TGY89575.1"/>
    <property type="molecule type" value="Genomic_DNA"/>
</dbReference>
<comment type="caution">
    <text evidence="3">The sequence shown here is derived from an EMBL/GenBank/DDBJ whole genome shotgun (WGS) entry which is preliminary data.</text>
</comment>
<evidence type="ECO:0000256" key="1">
    <source>
        <dbReference type="SAM" id="SignalP"/>
    </source>
</evidence>
<dbReference type="Pfam" id="PF00144">
    <property type="entry name" value="Beta-lactamase"/>
    <property type="match status" value="1"/>
</dbReference>
<dbReference type="Gene3D" id="3.40.710.10">
    <property type="entry name" value="DD-peptidase/beta-lactamase superfamily"/>
    <property type="match status" value="1"/>
</dbReference>
<accession>A0A4S2H1V7</accession>
<name>A0A4S2H1V7_9PROT</name>
<gene>
    <name evidence="3" type="ORF">E5163_00045</name>
</gene>
<dbReference type="PANTHER" id="PTHR46825:SF9">
    <property type="entry name" value="BETA-LACTAMASE-RELATED DOMAIN-CONTAINING PROTEIN"/>
    <property type="match status" value="1"/>
</dbReference>
<keyword evidence="4" id="KW-1185">Reference proteome</keyword>
<dbReference type="InterPro" id="IPR012338">
    <property type="entry name" value="Beta-lactam/transpept-like"/>
</dbReference>
<dbReference type="AlphaFoldDB" id="A0A4S2H1V7"/>
<organism evidence="3 4">
    <name type="scientific">Marinicauda algicola</name>
    <dbReference type="NCBI Taxonomy" id="2029849"/>
    <lineage>
        <taxon>Bacteria</taxon>
        <taxon>Pseudomonadati</taxon>
        <taxon>Pseudomonadota</taxon>
        <taxon>Alphaproteobacteria</taxon>
        <taxon>Maricaulales</taxon>
        <taxon>Maricaulaceae</taxon>
        <taxon>Marinicauda</taxon>
    </lineage>
</organism>
<reference evidence="3 4" key="1">
    <citation type="journal article" date="2017" name="Int. J. Syst. Evol. Microbiol.">
        <title>Marinicauda algicola sp. nov., isolated from a marine red alga Rhodosorus marinus.</title>
        <authorList>
            <person name="Jeong S.E."/>
            <person name="Jeon S.H."/>
            <person name="Chun B.H."/>
            <person name="Kim D.W."/>
            <person name="Jeon C.O."/>
        </authorList>
    </citation>
    <scope>NUCLEOTIDE SEQUENCE [LARGE SCALE GENOMIC DNA]</scope>
    <source>
        <strain evidence="3 4">JCM 31718</strain>
    </source>
</reference>
<dbReference type="Proteomes" id="UP000308054">
    <property type="component" value="Unassembled WGS sequence"/>
</dbReference>
<sequence length="557" mass="60106">MPSLIPAIVSALSILACVPPGAGDPPEETTAHYADELLRRTYSADGPGAAVLVARGDTILFRGARGEGDIQSHSQLHPNSVFRIGSVTKQFTAAAVLTLVEDGRVGLDDPLSRYLSDYPNGDQITLRHLLNHTAGVRNFNNLPEYIDGIERDLTTSEIISLFRDESLVFLPGESWAYSNSGYVLLGAVIESVTGLAWHEYMAQRFFRPLGMSHTGYGHDPQFAALQVRGYRYDEDTVAPMLPMSMTQPHAAGALVSNVDDLLIWTRALHEGRILRSQSYQMMAVPEGAAAVEGVRYGFGLYEISIRQQRALRHGGRIFGFIASLTYLPGPDITVVVLENDDAHNGPEQADALTRRLVAHALDAPYPMPDAIPTEVASLEAAQGVYDFGDGVVRTIRLEAGRLTAQRNVGPRLQLTPIAADDFLYEDGFTRLQFDRDTTGAIVAARFFASGDGEGVSGVRISTGATPPPTGLELPSAVMERFVGIYANSELSVSVTLEGETLLAQIAGQPSFRLLAASPTLFDVEEAGASVEFVPASGPVLEMVIRQNGRETVLARTP</sequence>